<dbReference type="SUPFAM" id="SSF58113">
    <property type="entry name" value="Apolipoprotein A-I"/>
    <property type="match status" value="1"/>
</dbReference>
<feature type="coiled-coil region" evidence="1">
    <location>
        <begin position="143"/>
        <end position="170"/>
    </location>
</feature>
<dbReference type="OrthoDB" id="10679106at2759"/>
<dbReference type="AlphaFoldDB" id="A0A9Q0YBY6"/>
<dbReference type="PROSITE" id="PS51457">
    <property type="entry name" value="BEN"/>
    <property type="match status" value="1"/>
</dbReference>
<evidence type="ECO:0000256" key="2">
    <source>
        <dbReference type="SAM" id="MobiDB-lite"/>
    </source>
</evidence>
<evidence type="ECO:0000256" key="1">
    <source>
        <dbReference type="SAM" id="Coils"/>
    </source>
</evidence>
<protein>
    <recommendedName>
        <fullName evidence="3">BEN domain-containing protein</fullName>
    </recommendedName>
</protein>
<name>A0A9Q0YBY6_HOLLE</name>
<organism evidence="4 5">
    <name type="scientific">Holothuria leucospilota</name>
    <name type="common">Black long sea cucumber</name>
    <name type="synonym">Mertensiothuria leucospilota</name>
    <dbReference type="NCBI Taxonomy" id="206669"/>
    <lineage>
        <taxon>Eukaryota</taxon>
        <taxon>Metazoa</taxon>
        <taxon>Echinodermata</taxon>
        <taxon>Eleutherozoa</taxon>
        <taxon>Echinozoa</taxon>
        <taxon>Holothuroidea</taxon>
        <taxon>Aspidochirotacea</taxon>
        <taxon>Aspidochirotida</taxon>
        <taxon>Holothuriidae</taxon>
        <taxon>Holothuria</taxon>
    </lineage>
</organism>
<keyword evidence="5" id="KW-1185">Reference proteome</keyword>
<comment type="caution">
    <text evidence="4">The sequence shown here is derived from an EMBL/GenBank/DDBJ whole genome shotgun (WGS) entry which is preliminary data.</text>
</comment>
<sequence>MAKIGVQWLEPERDYGKTTFVLKKDIVCDRSRDHAAGSEVKAKWRSSGRTYKVRLLSTLKAKYKKDNSKNNEDKDDGRINEPEQMDEDDIPLAVSAKTNEANQPDKQPPRTIEEAPEPIASVNIADQLEQFQEKVIAKMTEFQNEVVKSMDSIREEVKELKNKYETEIAGMRTVLDDFLKEMRPDTSQQIKTVLDAVNSNHETAKQTLSLMNERIDKRKNVRETQAQPNGSPRRCDDKRSQVAFGQLEGGNVVAYHEDRRLFTINKELYAKMFYSSKTPSSFLRKLLKEIFSEKELSESNFNGTQVTSVSGLVTKKCLNREIVMATMGQIELEFPGSTRGHEAFGKLQETVNEECRQAARRERENKRRN</sequence>
<keyword evidence="1" id="KW-0175">Coiled coil</keyword>
<proteinExistence type="predicted"/>
<dbReference type="GO" id="GO:0003677">
    <property type="term" value="F:DNA binding"/>
    <property type="evidence" value="ECO:0007669"/>
    <property type="project" value="InterPro"/>
</dbReference>
<evidence type="ECO:0000313" key="4">
    <source>
        <dbReference type="EMBL" id="KAJ8018626.1"/>
    </source>
</evidence>
<dbReference type="EMBL" id="JAIZAY010000261">
    <property type="protein sequence ID" value="KAJ8018626.1"/>
    <property type="molecule type" value="Genomic_DNA"/>
</dbReference>
<evidence type="ECO:0000313" key="5">
    <source>
        <dbReference type="Proteomes" id="UP001152320"/>
    </source>
</evidence>
<evidence type="ECO:0000259" key="3">
    <source>
        <dbReference type="PROSITE" id="PS51457"/>
    </source>
</evidence>
<reference evidence="4" key="1">
    <citation type="submission" date="2021-10" db="EMBL/GenBank/DDBJ databases">
        <title>Tropical sea cucumber genome reveals ecological adaptation and Cuvierian tubules defense mechanism.</title>
        <authorList>
            <person name="Chen T."/>
        </authorList>
    </citation>
    <scope>NUCLEOTIDE SEQUENCE</scope>
    <source>
        <strain evidence="4">Nanhai2018</strain>
        <tissue evidence="4">Muscle</tissue>
    </source>
</reference>
<dbReference type="Proteomes" id="UP001152320">
    <property type="component" value="Unassembled WGS sequence"/>
</dbReference>
<gene>
    <name evidence="4" type="ORF">HOLleu_43289</name>
</gene>
<feature type="region of interest" description="Disordered" evidence="2">
    <location>
        <begin position="64"/>
        <end position="88"/>
    </location>
</feature>
<feature type="domain" description="BEN" evidence="3">
    <location>
        <begin position="258"/>
        <end position="362"/>
    </location>
</feature>
<accession>A0A9Q0YBY6</accession>
<feature type="region of interest" description="Disordered" evidence="2">
    <location>
        <begin position="214"/>
        <end position="238"/>
    </location>
</feature>
<feature type="compositionally biased region" description="Basic and acidic residues" evidence="2">
    <location>
        <begin position="64"/>
        <end position="81"/>
    </location>
</feature>
<dbReference type="InterPro" id="IPR018379">
    <property type="entry name" value="BEN_domain"/>
</dbReference>